<dbReference type="InterPro" id="IPR001623">
    <property type="entry name" value="DnaJ_domain"/>
</dbReference>
<protein>
    <submittedName>
        <fullName evidence="3">DnaJ domain protein</fullName>
    </submittedName>
</protein>
<dbReference type="InterPro" id="IPR018253">
    <property type="entry name" value="DnaJ_domain_CS"/>
</dbReference>
<dbReference type="CDD" id="cd10747">
    <property type="entry name" value="DnaJ_C"/>
    <property type="match status" value="1"/>
</dbReference>
<evidence type="ECO:0000313" key="4">
    <source>
        <dbReference type="Proteomes" id="UP000005709"/>
    </source>
</evidence>
<dbReference type="Pfam" id="PF00226">
    <property type="entry name" value="DnaJ"/>
    <property type="match status" value="1"/>
</dbReference>
<dbReference type="Gene3D" id="1.10.287.110">
    <property type="entry name" value="DnaJ domain"/>
    <property type="match status" value="1"/>
</dbReference>
<dbReference type="Pfam" id="PF01556">
    <property type="entry name" value="DnaJ_C"/>
    <property type="match status" value="1"/>
</dbReference>
<dbReference type="PROSITE" id="PS50076">
    <property type="entry name" value="DNAJ_2"/>
    <property type="match status" value="1"/>
</dbReference>
<dbReference type="OrthoDB" id="9779889at2"/>
<dbReference type="PANTHER" id="PTHR43096:SF52">
    <property type="entry name" value="DNAJ HOMOLOG 1, MITOCHONDRIAL-RELATED"/>
    <property type="match status" value="1"/>
</dbReference>
<gene>
    <name evidence="3" type="ORF">CAMGR0001_0712</name>
</gene>
<reference evidence="3 4" key="1">
    <citation type="submission" date="2009-07" db="EMBL/GenBank/DDBJ databases">
        <authorList>
            <person name="Madupu R."/>
            <person name="Sebastian Y."/>
            <person name="Durkin A.S."/>
            <person name="Torralba M."/>
            <person name="Methe B."/>
            <person name="Sutton G.G."/>
            <person name="Strausberg R.L."/>
            <person name="Nelson K.E."/>
        </authorList>
    </citation>
    <scope>NUCLEOTIDE SEQUENCE [LARGE SCALE GENOMIC DNA]</scope>
    <source>
        <strain evidence="3 4">RM3268</strain>
    </source>
</reference>
<dbReference type="Proteomes" id="UP000005709">
    <property type="component" value="Unassembled WGS sequence"/>
</dbReference>
<dbReference type="SMART" id="SM00271">
    <property type="entry name" value="DnaJ"/>
    <property type="match status" value="1"/>
</dbReference>
<dbReference type="eggNOG" id="COG0484">
    <property type="taxonomic scope" value="Bacteria"/>
</dbReference>
<comment type="caution">
    <text evidence="3">The sequence shown here is derived from an EMBL/GenBank/DDBJ whole genome shotgun (WGS) entry which is preliminary data.</text>
</comment>
<dbReference type="PANTHER" id="PTHR43096">
    <property type="entry name" value="DNAJ HOMOLOG 1, MITOCHONDRIAL-RELATED"/>
    <property type="match status" value="1"/>
</dbReference>
<dbReference type="GO" id="GO:0042026">
    <property type="term" value="P:protein refolding"/>
    <property type="evidence" value="ECO:0007669"/>
    <property type="project" value="TreeGrafter"/>
</dbReference>
<evidence type="ECO:0000313" key="3">
    <source>
        <dbReference type="EMBL" id="EEV17958.1"/>
    </source>
</evidence>
<dbReference type="GO" id="GO:0051082">
    <property type="term" value="F:unfolded protein binding"/>
    <property type="evidence" value="ECO:0007669"/>
    <property type="project" value="InterPro"/>
</dbReference>
<dbReference type="GO" id="GO:0005737">
    <property type="term" value="C:cytoplasm"/>
    <property type="evidence" value="ECO:0007669"/>
    <property type="project" value="TreeGrafter"/>
</dbReference>
<dbReference type="CDD" id="cd06257">
    <property type="entry name" value="DnaJ"/>
    <property type="match status" value="1"/>
</dbReference>
<dbReference type="PRINTS" id="PR00625">
    <property type="entry name" value="JDOMAIN"/>
</dbReference>
<keyword evidence="4" id="KW-1185">Reference proteome</keyword>
<dbReference type="InterPro" id="IPR036869">
    <property type="entry name" value="J_dom_sf"/>
</dbReference>
<dbReference type="InterPro" id="IPR008971">
    <property type="entry name" value="HSP40/DnaJ_pept-bd"/>
</dbReference>
<dbReference type="STRING" id="824.CGRAC_1276"/>
<dbReference type="InterPro" id="IPR002939">
    <property type="entry name" value="DnaJ_C"/>
</dbReference>
<dbReference type="PROSITE" id="PS00636">
    <property type="entry name" value="DNAJ_1"/>
    <property type="match status" value="1"/>
</dbReference>
<feature type="domain" description="J" evidence="2">
    <location>
        <begin position="6"/>
        <end position="70"/>
    </location>
</feature>
<dbReference type="EMBL" id="ACYG01000019">
    <property type="protein sequence ID" value="EEV17958.1"/>
    <property type="molecule type" value="Genomic_DNA"/>
</dbReference>
<dbReference type="SUPFAM" id="SSF46565">
    <property type="entry name" value="Chaperone J-domain"/>
    <property type="match status" value="1"/>
</dbReference>
<dbReference type="Gene3D" id="2.60.260.20">
    <property type="entry name" value="Urease metallochaperone UreE, N-terminal domain"/>
    <property type="match status" value="2"/>
</dbReference>
<dbReference type="RefSeq" id="WP_005870176.1">
    <property type="nucleotide sequence ID" value="NZ_ACYG01000019.1"/>
</dbReference>
<organism evidence="3 4">
    <name type="scientific">Campylobacter gracilis RM3268</name>
    <dbReference type="NCBI Taxonomy" id="553220"/>
    <lineage>
        <taxon>Bacteria</taxon>
        <taxon>Pseudomonadati</taxon>
        <taxon>Campylobacterota</taxon>
        <taxon>Epsilonproteobacteria</taxon>
        <taxon>Campylobacterales</taxon>
        <taxon>Campylobacteraceae</taxon>
        <taxon>Campylobacter</taxon>
    </lineage>
</organism>
<name>C8PFS0_9BACT</name>
<evidence type="ECO:0000256" key="1">
    <source>
        <dbReference type="ARBA" id="ARBA00023186"/>
    </source>
</evidence>
<accession>C8PFS0</accession>
<proteinExistence type="predicted"/>
<dbReference type="SUPFAM" id="SSF49493">
    <property type="entry name" value="HSP40/DnaJ peptide-binding domain"/>
    <property type="match status" value="2"/>
</dbReference>
<dbReference type="AlphaFoldDB" id="C8PFS0"/>
<keyword evidence="1" id="KW-0143">Chaperone</keyword>
<evidence type="ECO:0000259" key="2">
    <source>
        <dbReference type="PROSITE" id="PS50076"/>
    </source>
</evidence>
<sequence length="304" mass="32496">MASTSSLYETLGVDKSASAEEIKKAYRRLARKYHPDINKEPGAEDKFKEINAAYEILSDEKKRAQYDRHGDEMFGGQNFHDFAQGSANMGDLNDILNSIFGGSFGAKSAGSRGGFSFSSFGGGEGFSGFSGSSFGGGFGGAQSLDTHSSIEIPFETAIQGGEMSVRISGETVKFKVPAGINAGEKLRIRGKGQKSGAQSGDLILEIKIAPSAEYSREGDDLFKTIDVPLKTAMFGGKVEISTPSKSATIKIAKNTKNGQKYRLKGYGVQNRKSKILGDLYAVVNVVLPDVDSLDEDVKAALQKL</sequence>